<dbReference type="EMBL" id="CAJOAY010036673">
    <property type="protein sequence ID" value="CAF4458839.1"/>
    <property type="molecule type" value="Genomic_DNA"/>
</dbReference>
<feature type="region of interest" description="Disordered" evidence="1">
    <location>
        <begin position="1"/>
        <end position="25"/>
    </location>
</feature>
<evidence type="ECO:0000313" key="3">
    <source>
        <dbReference type="Proteomes" id="UP000663881"/>
    </source>
</evidence>
<proteinExistence type="predicted"/>
<dbReference type="AlphaFoldDB" id="A0A820SVM5"/>
<organism evidence="2 3">
    <name type="scientific">Adineta steineri</name>
    <dbReference type="NCBI Taxonomy" id="433720"/>
    <lineage>
        <taxon>Eukaryota</taxon>
        <taxon>Metazoa</taxon>
        <taxon>Spiralia</taxon>
        <taxon>Gnathifera</taxon>
        <taxon>Rotifera</taxon>
        <taxon>Eurotatoria</taxon>
        <taxon>Bdelloidea</taxon>
        <taxon>Adinetida</taxon>
        <taxon>Adinetidae</taxon>
        <taxon>Adineta</taxon>
    </lineage>
</organism>
<feature type="non-terminal residue" evidence="2">
    <location>
        <position position="1"/>
    </location>
</feature>
<comment type="caution">
    <text evidence="2">The sequence shown here is derived from an EMBL/GenBank/DDBJ whole genome shotgun (WGS) entry which is preliminary data.</text>
</comment>
<feature type="region of interest" description="Disordered" evidence="1">
    <location>
        <begin position="64"/>
        <end position="86"/>
    </location>
</feature>
<feature type="compositionally biased region" description="Low complexity" evidence="1">
    <location>
        <begin position="66"/>
        <end position="77"/>
    </location>
</feature>
<name>A0A820SVM5_9BILA</name>
<dbReference type="Proteomes" id="UP000663881">
    <property type="component" value="Unassembled WGS sequence"/>
</dbReference>
<sequence length="86" mass="9762">YTTLEEAQNAREGLDGCRWPSTNPKTLSVRFGRQNEFEFSKSHDLPPDQMSIDAMDTTNNRLIQEKSNNTNNKTSTSLRRSASPNN</sequence>
<feature type="non-terminal residue" evidence="2">
    <location>
        <position position="86"/>
    </location>
</feature>
<reference evidence="2" key="1">
    <citation type="submission" date="2021-02" db="EMBL/GenBank/DDBJ databases">
        <authorList>
            <person name="Nowell W R."/>
        </authorList>
    </citation>
    <scope>NUCLEOTIDE SEQUENCE</scope>
</reference>
<evidence type="ECO:0000313" key="2">
    <source>
        <dbReference type="EMBL" id="CAF4458839.1"/>
    </source>
</evidence>
<gene>
    <name evidence="2" type="ORF">OKA104_LOCUS54574</name>
</gene>
<protein>
    <submittedName>
        <fullName evidence="2">Uncharacterized protein</fullName>
    </submittedName>
</protein>
<evidence type="ECO:0000256" key="1">
    <source>
        <dbReference type="SAM" id="MobiDB-lite"/>
    </source>
</evidence>
<accession>A0A820SVM5</accession>